<evidence type="ECO:0000313" key="3">
    <source>
        <dbReference type="Proteomes" id="UP000267430"/>
    </source>
</evidence>
<feature type="domain" description="Diphthamide synthase" evidence="1">
    <location>
        <begin position="2"/>
        <end position="221"/>
    </location>
</feature>
<keyword evidence="2" id="KW-0436">Ligase</keyword>
<dbReference type="NCBIfam" id="TIGR00290">
    <property type="entry name" value="MJ0570_dom"/>
    <property type="match status" value="1"/>
</dbReference>
<dbReference type="CDD" id="cd01994">
    <property type="entry name" value="AANH_PF0828-like"/>
    <property type="match status" value="1"/>
</dbReference>
<reference evidence="2 3" key="1">
    <citation type="submission" date="2018-12" db="EMBL/GenBank/DDBJ databases">
        <title>Bacillus chawlae sp. nov., Bacillus glennii sp. nov., and Bacillus saganii sp. nov. Isolated from the Vehicle Assembly Building at Kennedy Space Center where the Viking Spacecraft were Assembled.</title>
        <authorList>
            <person name="Seuylemezian A."/>
            <person name="Vaishampayan P."/>
        </authorList>
    </citation>
    <scope>NUCLEOTIDE SEQUENCE [LARGE SCALE GENOMIC DNA]</scope>
    <source>
        <strain evidence="2 3">L5</strain>
    </source>
</reference>
<evidence type="ECO:0000313" key="2">
    <source>
        <dbReference type="EMBL" id="RUQ28038.1"/>
    </source>
</evidence>
<dbReference type="EC" id="6.3.1.14" evidence="2"/>
<dbReference type="PANTHER" id="PTHR12196:SF2">
    <property type="entry name" value="DIPHTHINE--AMMONIA LIGASE"/>
    <property type="match status" value="1"/>
</dbReference>
<gene>
    <name evidence="2" type="ORF">ELQ35_14110</name>
</gene>
<proteinExistence type="predicted"/>
<dbReference type="PIRSF" id="PIRSF039123">
    <property type="entry name" value="Diphthamide_synthase"/>
    <property type="match status" value="1"/>
</dbReference>
<evidence type="ECO:0000259" key="1">
    <source>
        <dbReference type="Pfam" id="PF01902"/>
    </source>
</evidence>
<keyword evidence="3" id="KW-1185">Reference proteome</keyword>
<dbReference type="Gene3D" id="3.40.50.620">
    <property type="entry name" value="HUPs"/>
    <property type="match status" value="1"/>
</dbReference>
<sequence>MMNIAISWSGGKDGCIALHRLIEQGHSVKCLFTTLPEDIDGRTFGHGEKAESIKLQAKALGIPVEFIGCSFKSYTEDVKKALVALKNIYGLNAAAFGDLYLQEHRDWGEDVCREIGLEAIYPLWMQESEALSALQIFVNSGYQATVIRIREEKLADSWLGREVDEEFFTDIQREAVCPMGEAGEYHTFVYDGPLFKKKIEFTKGETIQLETSKRMEIESLRLREK</sequence>
<organism evidence="2 3">
    <name type="scientific">Peribacillus cavernae</name>
    <dbReference type="NCBI Taxonomy" id="1674310"/>
    <lineage>
        <taxon>Bacteria</taxon>
        <taxon>Bacillati</taxon>
        <taxon>Bacillota</taxon>
        <taxon>Bacilli</taxon>
        <taxon>Bacillales</taxon>
        <taxon>Bacillaceae</taxon>
        <taxon>Peribacillus</taxon>
    </lineage>
</organism>
<comment type="caution">
    <text evidence="2">The sequence shown here is derived from an EMBL/GenBank/DDBJ whole genome shotgun (WGS) entry which is preliminary data.</text>
</comment>
<dbReference type="EMBL" id="RYZZ01000018">
    <property type="protein sequence ID" value="RUQ28038.1"/>
    <property type="molecule type" value="Genomic_DNA"/>
</dbReference>
<dbReference type="PANTHER" id="PTHR12196">
    <property type="entry name" value="DOMAIN OF UNKNOWN FUNCTION 71 DUF71 -CONTAINING PROTEIN"/>
    <property type="match status" value="1"/>
</dbReference>
<dbReference type="GO" id="GO:0017178">
    <property type="term" value="F:diphthine-ammonia ligase activity"/>
    <property type="evidence" value="ECO:0007669"/>
    <property type="project" value="UniProtKB-EC"/>
</dbReference>
<dbReference type="AlphaFoldDB" id="A0A433HI71"/>
<dbReference type="Gene3D" id="3.90.1490.10">
    <property type="entry name" value="putative n-type atp pyrophosphatase, domain 2"/>
    <property type="match status" value="1"/>
</dbReference>
<name>A0A433HI71_9BACI</name>
<dbReference type="InterPro" id="IPR002761">
    <property type="entry name" value="Diphthami_syn_dom"/>
</dbReference>
<dbReference type="OrthoDB" id="3572539at2"/>
<dbReference type="InterPro" id="IPR014729">
    <property type="entry name" value="Rossmann-like_a/b/a_fold"/>
</dbReference>
<protein>
    <submittedName>
        <fullName evidence="2">Diphthine--ammonia ligase</fullName>
        <ecNumber evidence="2">6.3.1.14</ecNumber>
    </submittedName>
</protein>
<dbReference type="GO" id="GO:0017183">
    <property type="term" value="P:protein histidyl modification to diphthamide"/>
    <property type="evidence" value="ECO:0007669"/>
    <property type="project" value="TreeGrafter"/>
</dbReference>
<accession>A0A433HI71</accession>
<dbReference type="Proteomes" id="UP000267430">
    <property type="component" value="Unassembled WGS sequence"/>
</dbReference>
<dbReference type="SUPFAM" id="SSF52402">
    <property type="entry name" value="Adenine nucleotide alpha hydrolases-like"/>
    <property type="match status" value="1"/>
</dbReference>
<dbReference type="InterPro" id="IPR030662">
    <property type="entry name" value="DPH6/MJ0570"/>
</dbReference>
<dbReference type="RefSeq" id="WP_126865461.1">
    <property type="nucleotide sequence ID" value="NZ_JAUSTX010000018.1"/>
</dbReference>
<dbReference type="Pfam" id="PF01902">
    <property type="entry name" value="Diphthami_syn_2"/>
    <property type="match status" value="1"/>
</dbReference>